<comment type="caution">
    <text evidence="4">The sequence shown here is derived from an EMBL/GenBank/DDBJ whole genome shotgun (WGS) entry which is preliminary data.</text>
</comment>
<feature type="domain" description="CCHC-type" evidence="3">
    <location>
        <begin position="370"/>
        <end position="385"/>
    </location>
</feature>
<sequence length="473" mass="51869">MDSWGTPASATPQGWGSTSASNSPWNASAALAAGGAPPGTAEPSLSEGGPAEPGIDAAGPVRPEGNDSWEQQSKSMVQSFASAPLDNAPKEEQKQSSAVVVEALTPTASIEDVWPEFKAADNLRDLDDVKPALALLCGAFQGKTWQEMEKKLRDEKCNTYLLASEDNVSFGYTLVNLKAEPNQQFRVLPSFLKPGTVKSGRMSIGMASTYEENFERLANAGVVRPSGIPRCLNCKEEGHRSFECPQEKMLPERSEFYGKCYNCGATDHRSRNCPEPRKTMVCKNCSQDGHLARDCDQPPAPIVCNRCNQEGHLSRDCDQPRTDMTCHRCGEVGHMSRDCDQPRTDMSCNRCGEVGHMSRDCEQPAPPMVCNRCNGEGHMARDCDQPRTDITCNRCGQVGHTSRDCDQPRTDMSCYNCGQPGHSSRDCDQPYQPNAAGMRCYKCNESGHKSFDCPNEEAGARRRMSRYGFDQGF</sequence>
<dbReference type="SMART" id="SM00343">
    <property type="entry name" value="ZnF_C2HC"/>
    <property type="match status" value="10"/>
</dbReference>
<feature type="domain" description="CCHC-type" evidence="3">
    <location>
        <begin position="282"/>
        <end position="297"/>
    </location>
</feature>
<feature type="domain" description="CCHC-type" evidence="3">
    <location>
        <begin position="326"/>
        <end position="341"/>
    </location>
</feature>
<evidence type="ECO:0000313" key="4">
    <source>
        <dbReference type="EMBL" id="GJJ70953.1"/>
    </source>
</evidence>
<evidence type="ECO:0000256" key="1">
    <source>
        <dbReference type="PROSITE-ProRule" id="PRU00047"/>
    </source>
</evidence>
<evidence type="ECO:0000256" key="2">
    <source>
        <dbReference type="SAM" id="MobiDB-lite"/>
    </source>
</evidence>
<dbReference type="GO" id="GO:0008270">
    <property type="term" value="F:zinc ion binding"/>
    <property type="evidence" value="ECO:0007669"/>
    <property type="project" value="UniProtKB-KW"/>
</dbReference>
<dbReference type="Pfam" id="PF00098">
    <property type="entry name" value="zf-CCHC"/>
    <property type="match status" value="10"/>
</dbReference>
<feature type="domain" description="CCHC-type" evidence="3">
    <location>
        <begin position="414"/>
        <end position="429"/>
    </location>
</feature>
<feature type="domain" description="CCHC-type" evidence="3">
    <location>
        <begin position="304"/>
        <end position="319"/>
    </location>
</feature>
<dbReference type="Proteomes" id="UP000827284">
    <property type="component" value="Unassembled WGS sequence"/>
</dbReference>
<dbReference type="InterPro" id="IPR051714">
    <property type="entry name" value="Znf_CCHC_NABP"/>
</dbReference>
<keyword evidence="5" id="KW-1185">Reference proteome</keyword>
<keyword evidence="1" id="KW-0862">Zinc</keyword>
<accession>A0A9P3H6I7</accession>
<feature type="domain" description="CCHC-type" evidence="3">
    <location>
        <begin position="439"/>
        <end position="455"/>
    </location>
</feature>
<gene>
    <name evidence="4" type="ORF">EMPS_03303</name>
</gene>
<feature type="compositionally biased region" description="Low complexity" evidence="2">
    <location>
        <begin position="17"/>
        <end position="44"/>
    </location>
</feature>
<dbReference type="InterPro" id="IPR001878">
    <property type="entry name" value="Znf_CCHC"/>
</dbReference>
<dbReference type="PANTHER" id="PTHR23002">
    <property type="entry name" value="ZINC FINGER CCHC DOMAIN CONTAINING PROTEIN"/>
    <property type="match status" value="1"/>
</dbReference>
<organism evidence="4 5">
    <name type="scientific">Entomortierella parvispora</name>
    <dbReference type="NCBI Taxonomy" id="205924"/>
    <lineage>
        <taxon>Eukaryota</taxon>
        <taxon>Fungi</taxon>
        <taxon>Fungi incertae sedis</taxon>
        <taxon>Mucoromycota</taxon>
        <taxon>Mortierellomycotina</taxon>
        <taxon>Mortierellomycetes</taxon>
        <taxon>Mortierellales</taxon>
        <taxon>Mortierellaceae</taxon>
        <taxon>Entomortierella</taxon>
    </lineage>
</organism>
<feature type="domain" description="CCHC-type" evidence="3">
    <location>
        <begin position="230"/>
        <end position="246"/>
    </location>
</feature>
<reference evidence="4" key="2">
    <citation type="journal article" date="2022" name="Microbiol. Resour. Announc.">
        <title>Whole-Genome Sequence of Entomortierella parvispora E1425, a Mucoromycotan Fungus Associated with Burkholderiaceae-Related Endosymbiotic Bacteria.</title>
        <authorList>
            <person name="Herlambang A."/>
            <person name="Guo Y."/>
            <person name="Takashima Y."/>
            <person name="Narisawa K."/>
            <person name="Ohta H."/>
            <person name="Nishizawa T."/>
        </authorList>
    </citation>
    <scope>NUCLEOTIDE SEQUENCE</scope>
    <source>
        <strain evidence="4">E1425</strain>
    </source>
</reference>
<feature type="domain" description="CCHC-type" evidence="3">
    <location>
        <begin position="259"/>
        <end position="275"/>
    </location>
</feature>
<keyword evidence="1" id="KW-0479">Metal-binding</keyword>
<reference evidence="4" key="1">
    <citation type="submission" date="2021-11" db="EMBL/GenBank/DDBJ databases">
        <authorList>
            <person name="Herlambang A."/>
            <person name="Guo Y."/>
            <person name="Takashima Y."/>
            <person name="Nishizawa T."/>
        </authorList>
    </citation>
    <scope>NUCLEOTIDE SEQUENCE</scope>
    <source>
        <strain evidence="4">E1425</strain>
    </source>
</reference>
<evidence type="ECO:0000313" key="5">
    <source>
        <dbReference type="Proteomes" id="UP000827284"/>
    </source>
</evidence>
<feature type="compositionally biased region" description="Polar residues" evidence="2">
    <location>
        <begin position="68"/>
        <end position="77"/>
    </location>
</feature>
<feature type="compositionally biased region" description="Polar residues" evidence="2">
    <location>
        <begin position="1"/>
        <end position="16"/>
    </location>
</feature>
<dbReference type="InterPro" id="IPR036875">
    <property type="entry name" value="Znf_CCHC_sf"/>
</dbReference>
<feature type="domain" description="CCHC-type" evidence="3">
    <location>
        <begin position="348"/>
        <end position="363"/>
    </location>
</feature>
<keyword evidence="1" id="KW-0863">Zinc-finger</keyword>
<protein>
    <submittedName>
        <fullName evidence="4">Cellular nucleic acid-binding protein</fullName>
    </submittedName>
</protein>
<evidence type="ECO:0000259" key="3">
    <source>
        <dbReference type="PROSITE" id="PS50158"/>
    </source>
</evidence>
<dbReference type="AlphaFoldDB" id="A0A9P3H6I7"/>
<dbReference type="PROSITE" id="PS50158">
    <property type="entry name" value="ZF_CCHC"/>
    <property type="match status" value="10"/>
</dbReference>
<dbReference type="Gene3D" id="4.10.60.10">
    <property type="entry name" value="Zinc finger, CCHC-type"/>
    <property type="match status" value="5"/>
</dbReference>
<name>A0A9P3H6I7_9FUNG</name>
<feature type="region of interest" description="Disordered" evidence="2">
    <location>
        <begin position="1"/>
        <end position="77"/>
    </location>
</feature>
<dbReference type="SUPFAM" id="SSF57756">
    <property type="entry name" value="Retrovirus zinc finger-like domains"/>
    <property type="match status" value="5"/>
</dbReference>
<dbReference type="GO" id="GO:0003676">
    <property type="term" value="F:nucleic acid binding"/>
    <property type="evidence" value="ECO:0007669"/>
    <property type="project" value="InterPro"/>
</dbReference>
<dbReference type="OrthoDB" id="2391219at2759"/>
<proteinExistence type="predicted"/>
<feature type="domain" description="CCHC-type" evidence="3">
    <location>
        <begin position="392"/>
        <end position="407"/>
    </location>
</feature>
<dbReference type="EMBL" id="BQFW01000004">
    <property type="protein sequence ID" value="GJJ70953.1"/>
    <property type="molecule type" value="Genomic_DNA"/>
</dbReference>